<dbReference type="Gene3D" id="3.40.50.150">
    <property type="entry name" value="Vaccinia Virus protein VP39"/>
    <property type="match status" value="1"/>
</dbReference>
<name>A0ABQ4KN67_9BACI</name>
<dbReference type="GO" id="GO:0008168">
    <property type="term" value="F:methyltransferase activity"/>
    <property type="evidence" value="ECO:0007669"/>
    <property type="project" value="UniProtKB-KW"/>
</dbReference>
<protein>
    <submittedName>
        <fullName evidence="2">Ubiquinone biosynthesis methyltransferase UbiE</fullName>
    </submittedName>
</protein>
<dbReference type="CDD" id="cd02440">
    <property type="entry name" value="AdoMet_MTases"/>
    <property type="match status" value="1"/>
</dbReference>
<dbReference type="InterPro" id="IPR029063">
    <property type="entry name" value="SAM-dependent_MTases_sf"/>
</dbReference>
<keyword evidence="3" id="KW-1185">Reference proteome</keyword>
<dbReference type="PANTHER" id="PTHR43861">
    <property type="entry name" value="TRANS-ACONITATE 2-METHYLTRANSFERASE-RELATED"/>
    <property type="match status" value="1"/>
</dbReference>
<dbReference type="PANTHER" id="PTHR43861:SF1">
    <property type="entry name" value="TRANS-ACONITATE 2-METHYLTRANSFERASE"/>
    <property type="match status" value="1"/>
</dbReference>
<comment type="caution">
    <text evidence="2">The sequence shown here is derived from an EMBL/GenBank/DDBJ whole genome shotgun (WGS) entry which is preliminary data.</text>
</comment>
<accession>A0ABQ4KN67</accession>
<keyword evidence="2" id="KW-0808">Transferase</keyword>
<evidence type="ECO:0000313" key="2">
    <source>
        <dbReference type="EMBL" id="GIN59378.1"/>
    </source>
</evidence>
<evidence type="ECO:0000313" key="3">
    <source>
        <dbReference type="Proteomes" id="UP000679950"/>
    </source>
</evidence>
<reference evidence="2 3" key="1">
    <citation type="submission" date="2021-03" db="EMBL/GenBank/DDBJ databases">
        <title>Antimicrobial resistance genes in bacteria isolated from Japanese honey, and their potential for conferring macrolide and lincosamide resistance in the American foulbrood pathogen Paenibacillus larvae.</title>
        <authorList>
            <person name="Okamoto M."/>
            <person name="Kumagai M."/>
            <person name="Kanamori H."/>
            <person name="Takamatsu D."/>
        </authorList>
    </citation>
    <scope>NUCLEOTIDE SEQUENCE [LARGE SCALE GENOMIC DNA]</scope>
    <source>
        <strain evidence="2 3">J8TS2</strain>
    </source>
</reference>
<dbReference type="GO" id="GO:0032259">
    <property type="term" value="P:methylation"/>
    <property type="evidence" value="ECO:0007669"/>
    <property type="project" value="UniProtKB-KW"/>
</dbReference>
<sequence length="236" mass="27695">MKEKIRSAFDQLSEAYEHTVDTESFYNSELERPAMVQQLPEDLKQIQVLDAGCAAGWYTNEFLRRGAKVVAMDVSPEMVEATKRRVGTRAEVRCLDFSEDLPFEDHSFDYIVSSLALHYVEDWRQTFSEFQRILKPNGFLLFSVHHPAMDIHLSENQAYFETELIINQWKKNGQTVEVPFYRRPLQTIVNEVVTFFTIDQMIEPQPTMTFKQKFPTKYQKLMKGPHFLIVRAKNKK</sequence>
<gene>
    <name evidence="2" type="ORF">J8TS2_36970</name>
</gene>
<feature type="domain" description="Methyltransferase type 11" evidence="1">
    <location>
        <begin position="49"/>
        <end position="142"/>
    </location>
</feature>
<evidence type="ECO:0000259" key="1">
    <source>
        <dbReference type="Pfam" id="PF08241"/>
    </source>
</evidence>
<dbReference type="Proteomes" id="UP000679950">
    <property type="component" value="Unassembled WGS sequence"/>
</dbReference>
<organism evidence="2 3">
    <name type="scientific">Lederbergia ruris</name>
    <dbReference type="NCBI Taxonomy" id="217495"/>
    <lineage>
        <taxon>Bacteria</taxon>
        <taxon>Bacillati</taxon>
        <taxon>Bacillota</taxon>
        <taxon>Bacilli</taxon>
        <taxon>Bacillales</taxon>
        <taxon>Bacillaceae</taxon>
        <taxon>Lederbergia</taxon>
    </lineage>
</organism>
<dbReference type="Pfam" id="PF08241">
    <property type="entry name" value="Methyltransf_11"/>
    <property type="match status" value="1"/>
</dbReference>
<keyword evidence="2" id="KW-0830">Ubiquinone</keyword>
<proteinExistence type="predicted"/>
<dbReference type="EMBL" id="BORB01000043">
    <property type="protein sequence ID" value="GIN59378.1"/>
    <property type="molecule type" value="Genomic_DNA"/>
</dbReference>
<dbReference type="InterPro" id="IPR013216">
    <property type="entry name" value="Methyltransf_11"/>
</dbReference>
<keyword evidence="2" id="KW-0489">Methyltransferase</keyword>
<dbReference type="RefSeq" id="WP_212967237.1">
    <property type="nucleotide sequence ID" value="NZ_BORB01000043.1"/>
</dbReference>
<dbReference type="SUPFAM" id="SSF53335">
    <property type="entry name" value="S-adenosyl-L-methionine-dependent methyltransferases"/>
    <property type="match status" value="1"/>
</dbReference>